<dbReference type="EMBL" id="CP142149">
    <property type="protein sequence ID" value="WSE28572.1"/>
    <property type="molecule type" value="Genomic_DNA"/>
</dbReference>
<protein>
    <recommendedName>
        <fullName evidence="3">SPW_0924 family protein</fullName>
    </recommendedName>
</protein>
<reference evidence="1 2" key="1">
    <citation type="journal article" date="2015" name="Int. J. Syst. Evol. Microbiol.">
        <title>Amycolatopsis rhabdoformis sp. nov., an actinomycete isolated from a tropical forest soil.</title>
        <authorList>
            <person name="Souza W.R."/>
            <person name="Silva R.E."/>
            <person name="Goodfellow M."/>
            <person name="Busarakam K."/>
            <person name="Figueiro F.S."/>
            <person name="Ferreira D."/>
            <person name="Rodrigues-Filho E."/>
            <person name="Moraes L.A.B."/>
            <person name="Zucchi T.D."/>
        </authorList>
    </citation>
    <scope>NUCLEOTIDE SEQUENCE [LARGE SCALE GENOMIC DNA]</scope>
    <source>
        <strain evidence="1 2">NCIMB 14900</strain>
    </source>
</reference>
<evidence type="ECO:0008006" key="3">
    <source>
        <dbReference type="Google" id="ProtNLM"/>
    </source>
</evidence>
<proteinExistence type="predicted"/>
<evidence type="ECO:0000313" key="2">
    <source>
        <dbReference type="Proteomes" id="UP001330812"/>
    </source>
</evidence>
<dbReference type="Proteomes" id="UP001330812">
    <property type="component" value="Chromosome"/>
</dbReference>
<dbReference type="RefSeq" id="WP_326567571.1">
    <property type="nucleotide sequence ID" value="NZ_CP142149.1"/>
</dbReference>
<sequence>MRIAVVAALVVAVAALLAVAFLRPPAPVPAQQVVTTSRPAAR</sequence>
<accession>A0ABZ1I2G9</accession>
<organism evidence="1 2">
    <name type="scientific">Amycolatopsis rhabdoformis</name>
    <dbReference type="NCBI Taxonomy" id="1448059"/>
    <lineage>
        <taxon>Bacteria</taxon>
        <taxon>Bacillati</taxon>
        <taxon>Actinomycetota</taxon>
        <taxon>Actinomycetes</taxon>
        <taxon>Pseudonocardiales</taxon>
        <taxon>Pseudonocardiaceae</taxon>
        <taxon>Amycolatopsis</taxon>
    </lineage>
</organism>
<keyword evidence="2" id="KW-1185">Reference proteome</keyword>
<gene>
    <name evidence="1" type="ORF">VSH64_37965</name>
</gene>
<name>A0ABZ1I2G9_9PSEU</name>
<evidence type="ECO:0000313" key="1">
    <source>
        <dbReference type="EMBL" id="WSE28572.1"/>
    </source>
</evidence>